<evidence type="ECO:0000256" key="6">
    <source>
        <dbReference type="SAM" id="Phobius"/>
    </source>
</evidence>
<dbReference type="InterPro" id="IPR058625">
    <property type="entry name" value="MdtA-like_BSH"/>
</dbReference>
<dbReference type="Gene3D" id="1.10.287.470">
    <property type="entry name" value="Helix hairpin bin"/>
    <property type="match status" value="1"/>
</dbReference>
<keyword evidence="5" id="KW-0175">Coiled coil</keyword>
<dbReference type="PANTHER" id="PTHR30386:SF26">
    <property type="entry name" value="TRANSPORT PROTEIN COMB"/>
    <property type="match status" value="1"/>
</dbReference>
<reference evidence="8" key="1">
    <citation type="submission" date="2024-06" db="EMBL/GenBank/DDBJ databases">
        <title>Methylostella associata gen. nov., sp. nov., a novel Ancalomicrobiaceae-affiliated facultatively methylotrophic bacteria that feed on methanotrophs of the genus Methylococcus.</title>
        <authorList>
            <person name="Saltykova V."/>
            <person name="Danilova O.V."/>
            <person name="Oshkin I.Y."/>
            <person name="Belova S.E."/>
            <person name="Pimenov N.V."/>
            <person name="Dedysh S.N."/>
        </authorList>
    </citation>
    <scope>NUCLEOTIDE SEQUENCE</scope>
    <source>
        <strain evidence="8">S20</strain>
    </source>
</reference>
<feature type="transmembrane region" description="Helical" evidence="6">
    <location>
        <begin position="34"/>
        <end position="55"/>
    </location>
</feature>
<evidence type="ECO:0000256" key="1">
    <source>
        <dbReference type="ARBA" id="ARBA00004167"/>
    </source>
</evidence>
<dbReference type="InterPro" id="IPR022275">
    <property type="entry name" value="NHPM_bacteriocin_SS_HylD"/>
</dbReference>
<dbReference type="InterPro" id="IPR011053">
    <property type="entry name" value="Single_hybrid_motif"/>
</dbReference>
<dbReference type="RefSeq" id="WP_407048087.1">
    <property type="nucleotide sequence ID" value="NZ_CP158568.1"/>
</dbReference>
<dbReference type="AlphaFoldDB" id="A0AAU7X552"/>
<dbReference type="PANTHER" id="PTHR30386">
    <property type="entry name" value="MEMBRANE FUSION SUBUNIT OF EMRAB-TOLC MULTIDRUG EFFLUX PUMP"/>
    <property type="match status" value="1"/>
</dbReference>
<feature type="domain" description="Multidrug resistance protein MdtA-like barrel-sandwich hybrid" evidence="7">
    <location>
        <begin position="72"/>
        <end position="280"/>
    </location>
</feature>
<evidence type="ECO:0000256" key="4">
    <source>
        <dbReference type="ARBA" id="ARBA00023136"/>
    </source>
</evidence>
<dbReference type="NCBIfam" id="TIGR03794">
    <property type="entry name" value="NHLM_micro_HlyD"/>
    <property type="match status" value="1"/>
</dbReference>
<dbReference type="SUPFAM" id="SSF51230">
    <property type="entry name" value="Single hybrid motif"/>
    <property type="match status" value="1"/>
</dbReference>
<keyword evidence="2 6" id="KW-0812">Transmembrane</keyword>
<dbReference type="KEGG" id="mflg:ABS361_12785"/>
<protein>
    <submittedName>
        <fullName evidence="8">NHLP bacteriocin system secretion protein</fullName>
    </submittedName>
</protein>
<dbReference type="GO" id="GO:0016020">
    <property type="term" value="C:membrane"/>
    <property type="evidence" value="ECO:0007669"/>
    <property type="project" value="UniProtKB-SubCell"/>
</dbReference>
<evidence type="ECO:0000256" key="3">
    <source>
        <dbReference type="ARBA" id="ARBA00022989"/>
    </source>
</evidence>
<proteinExistence type="predicted"/>
<dbReference type="EMBL" id="CP158568">
    <property type="protein sequence ID" value="XBY42984.1"/>
    <property type="molecule type" value="Genomic_DNA"/>
</dbReference>
<dbReference type="Gene3D" id="2.40.50.100">
    <property type="match status" value="2"/>
</dbReference>
<sequence>MSNPSIFREAALERLSTPERLDAGLTVVGSAGWALIWGFVILIGGGLIWSALLVVPVTVRGEGILLNPGGVLEVTSGSQGRVHKFHVEIGDQVRAGDVVAEIDQPMLRHELEGVRGELADALDLKTRTVDFQRRRIEARDVTTRERRKALVQSIALLTANNALVAERVEALNALMAKGITPRDKYLESRLESGRQQEELSRNQVSLTQLDDEDVKMRTEDERELLQVDQRVAAVKRKVAELEARLEGETQVKSPYDGRVAEIKVNAGEVVERGMALFTVLSGKPDDPAAEGAGAVPARSDGAEFGALVAVVYVPPSFGKQVKPGDAVEVAVSTARREEFGFVMGRVRRVAGIPSTAEGMQRVLKNRQLVQSLSNNAAPFQVVVDLYADPATPSGYRWSSSRGPDITLNGGTLVSADVEVRSVRLLALAVPQVRQLLDRFVLPAWAQSAVARWL</sequence>
<dbReference type="Pfam" id="PF25917">
    <property type="entry name" value="BSH_RND"/>
    <property type="match status" value="1"/>
</dbReference>
<gene>
    <name evidence="8" type="ORF">ABS361_12785</name>
</gene>
<evidence type="ECO:0000259" key="7">
    <source>
        <dbReference type="Pfam" id="PF25917"/>
    </source>
</evidence>
<feature type="coiled-coil region" evidence="5">
    <location>
        <begin position="224"/>
        <end position="251"/>
    </location>
</feature>
<name>A0AAU7X552_9HYPH</name>
<evidence type="ECO:0000256" key="2">
    <source>
        <dbReference type="ARBA" id="ARBA00022692"/>
    </source>
</evidence>
<organism evidence="8">
    <name type="scientific">Methyloraptor flagellatus</name>
    <dbReference type="NCBI Taxonomy" id="3162530"/>
    <lineage>
        <taxon>Bacteria</taxon>
        <taxon>Pseudomonadati</taxon>
        <taxon>Pseudomonadota</taxon>
        <taxon>Alphaproteobacteria</taxon>
        <taxon>Hyphomicrobiales</taxon>
        <taxon>Ancalomicrobiaceae</taxon>
        <taxon>Methyloraptor</taxon>
    </lineage>
</organism>
<accession>A0AAU7X552</accession>
<keyword evidence="4 6" id="KW-0472">Membrane</keyword>
<evidence type="ECO:0000313" key="8">
    <source>
        <dbReference type="EMBL" id="XBY42984.1"/>
    </source>
</evidence>
<comment type="subcellular location">
    <subcellularLocation>
        <location evidence="1">Membrane</location>
        <topology evidence="1">Single-pass membrane protein</topology>
    </subcellularLocation>
</comment>
<dbReference type="InterPro" id="IPR050739">
    <property type="entry name" value="MFP"/>
</dbReference>
<evidence type="ECO:0000256" key="5">
    <source>
        <dbReference type="SAM" id="Coils"/>
    </source>
</evidence>
<keyword evidence="3 6" id="KW-1133">Transmembrane helix</keyword>